<evidence type="ECO:0000256" key="4">
    <source>
        <dbReference type="ARBA" id="ARBA00022722"/>
    </source>
</evidence>
<evidence type="ECO:0000256" key="2">
    <source>
        <dbReference type="ARBA" id="ARBA00004123"/>
    </source>
</evidence>
<comment type="subcellular location">
    <subcellularLocation>
        <location evidence="2">Nucleus</location>
    </subcellularLocation>
</comment>
<dbReference type="PANTHER" id="PTHR22930">
    <property type="match status" value="1"/>
</dbReference>
<sequence length="396" mass="45421">MGPTRGLKRRRKTAEKKVDQNALAAALLRSHQLQPLDWWDDFSKRITGPVSQSGNSTKFEYIFKISRKTFHYICSLVKDDMMAKPPNFNDLNGKPLSLNDRVAVALRRISSGESLAIVGDSFGINRSTVAQITWRFVEAMEERGLHHLHWPSTEDEMEEIKSKFENIRGLPNCCGAIDTTHIFMCLPTIDPSNDIWFDREKNNSMILQAIVDPDMRFRDVVIGWPGSLSDSLVLKSSGFFKLSEEGKRLNGKKIGLSKGGTELREYIVGDMGFPLLPWLLTPYRRKGLLDFQAEFNQRHFATRMVAQKALARLKERWRIIQGVMWKPDKNKLPRLILVCCLLHNIVIDLMDEVQDDMPLSRQHDSGYRQQICELVDKTASDQREMLSLYLSGRLLP</sequence>
<dbReference type="InterPro" id="IPR027806">
    <property type="entry name" value="HARBI1_dom"/>
</dbReference>
<keyword evidence="6" id="KW-0378">Hydrolase</keyword>
<proteinExistence type="inferred from homology"/>
<comment type="caution">
    <text evidence="9">The sequence shown here is derived from an EMBL/GenBank/DDBJ whole genome shotgun (WGS) entry which is preliminary data.</text>
</comment>
<keyword evidence="5" id="KW-0479">Metal-binding</keyword>
<evidence type="ECO:0000259" key="8">
    <source>
        <dbReference type="Pfam" id="PF13359"/>
    </source>
</evidence>
<evidence type="ECO:0000313" key="10">
    <source>
        <dbReference type="Proteomes" id="UP001415857"/>
    </source>
</evidence>
<protein>
    <recommendedName>
        <fullName evidence="8">DDE Tnp4 domain-containing protein</fullName>
    </recommendedName>
</protein>
<dbReference type="AlphaFoldDB" id="A0AAP0RXX7"/>
<comment type="cofactor">
    <cofactor evidence="1">
        <name>a divalent metal cation</name>
        <dbReference type="ChEBI" id="CHEBI:60240"/>
    </cofactor>
</comment>
<organism evidence="9 10">
    <name type="scientific">Liquidambar formosana</name>
    <name type="common">Formosan gum</name>
    <dbReference type="NCBI Taxonomy" id="63359"/>
    <lineage>
        <taxon>Eukaryota</taxon>
        <taxon>Viridiplantae</taxon>
        <taxon>Streptophyta</taxon>
        <taxon>Embryophyta</taxon>
        <taxon>Tracheophyta</taxon>
        <taxon>Spermatophyta</taxon>
        <taxon>Magnoliopsida</taxon>
        <taxon>eudicotyledons</taxon>
        <taxon>Gunneridae</taxon>
        <taxon>Pentapetalae</taxon>
        <taxon>Saxifragales</taxon>
        <taxon>Altingiaceae</taxon>
        <taxon>Liquidambar</taxon>
    </lineage>
</organism>
<evidence type="ECO:0000256" key="3">
    <source>
        <dbReference type="ARBA" id="ARBA00006958"/>
    </source>
</evidence>
<evidence type="ECO:0000256" key="1">
    <source>
        <dbReference type="ARBA" id="ARBA00001968"/>
    </source>
</evidence>
<dbReference type="GO" id="GO:0005634">
    <property type="term" value="C:nucleus"/>
    <property type="evidence" value="ECO:0007669"/>
    <property type="project" value="UniProtKB-SubCell"/>
</dbReference>
<keyword evidence="7" id="KW-0539">Nucleus</keyword>
<evidence type="ECO:0000313" key="9">
    <source>
        <dbReference type="EMBL" id="KAK9284071.1"/>
    </source>
</evidence>
<gene>
    <name evidence="9" type="ORF">L1049_012331</name>
</gene>
<evidence type="ECO:0000256" key="7">
    <source>
        <dbReference type="ARBA" id="ARBA00023242"/>
    </source>
</evidence>
<dbReference type="Pfam" id="PF13359">
    <property type="entry name" value="DDE_Tnp_4"/>
    <property type="match status" value="1"/>
</dbReference>
<comment type="similarity">
    <text evidence="3">Belongs to the HARBI1 family.</text>
</comment>
<dbReference type="GO" id="GO:0016787">
    <property type="term" value="F:hydrolase activity"/>
    <property type="evidence" value="ECO:0007669"/>
    <property type="project" value="UniProtKB-KW"/>
</dbReference>
<feature type="domain" description="DDE Tnp4" evidence="8">
    <location>
        <begin position="177"/>
        <end position="344"/>
    </location>
</feature>
<dbReference type="GO" id="GO:0046872">
    <property type="term" value="F:metal ion binding"/>
    <property type="evidence" value="ECO:0007669"/>
    <property type="project" value="UniProtKB-KW"/>
</dbReference>
<keyword evidence="4" id="KW-0540">Nuclease</keyword>
<evidence type="ECO:0000256" key="6">
    <source>
        <dbReference type="ARBA" id="ARBA00022801"/>
    </source>
</evidence>
<reference evidence="9 10" key="1">
    <citation type="journal article" date="2024" name="Plant J.">
        <title>Genome sequences and population genomics reveal climatic adaptation and genomic divergence between two closely related sweetgum species.</title>
        <authorList>
            <person name="Xu W.Q."/>
            <person name="Ren C.Q."/>
            <person name="Zhang X.Y."/>
            <person name="Comes H.P."/>
            <person name="Liu X.H."/>
            <person name="Li Y.G."/>
            <person name="Kettle C.J."/>
            <person name="Jalonen R."/>
            <person name="Gaisberger H."/>
            <person name="Ma Y.Z."/>
            <person name="Qiu Y.X."/>
        </authorList>
    </citation>
    <scope>NUCLEOTIDE SEQUENCE [LARGE SCALE GENOMIC DNA]</scope>
    <source>
        <strain evidence="9">Hangzhou</strain>
    </source>
</reference>
<dbReference type="EMBL" id="JBBPBK010000006">
    <property type="protein sequence ID" value="KAK9284071.1"/>
    <property type="molecule type" value="Genomic_DNA"/>
</dbReference>
<evidence type="ECO:0000256" key="5">
    <source>
        <dbReference type="ARBA" id="ARBA00022723"/>
    </source>
</evidence>
<dbReference type="PANTHER" id="PTHR22930:SF205">
    <property type="entry name" value="PROTEIN ALP1-LIKE"/>
    <property type="match status" value="1"/>
</dbReference>
<dbReference type="GO" id="GO:0004518">
    <property type="term" value="F:nuclease activity"/>
    <property type="evidence" value="ECO:0007669"/>
    <property type="project" value="UniProtKB-KW"/>
</dbReference>
<keyword evidence="10" id="KW-1185">Reference proteome</keyword>
<accession>A0AAP0RXX7</accession>
<dbReference type="Proteomes" id="UP001415857">
    <property type="component" value="Unassembled WGS sequence"/>
</dbReference>
<dbReference type="InterPro" id="IPR045249">
    <property type="entry name" value="HARBI1-like"/>
</dbReference>
<name>A0AAP0RXX7_LIQFO</name>